<feature type="region of interest" description="Disordered" evidence="8">
    <location>
        <begin position="1046"/>
        <end position="1066"/>
    </location>
</feature>
<proteinExistence type="predicted"/>
<dbReference type="Pfam" id="PF12047">
    <property type="entry name" value="DNMT1-RFD"/>
    <property type="match status" value="1"/>
</dbReference>
<dbReference type="GeneID" id="17087768"/>
<evidence type="ECO:0000256" key="7">
    <source>
        <dbReference type="PROSITE-ProRule" id="PRU00146"/>
    </source>
</evidence>
<dbReference type="InterPro" id="IPR011011">
    <property type="entry name" value="Znf_FYVE_PHD"/>
</dbReference>
<feature type="region of interest" description="Disordered" evidence="8">
    <location>
        <begin position="222"/>
        <end position="300"/>
    </location>
</feature>
<dbReference type="InterPro" id="IPR001965">
    <property type="entry name" value="Znf_PHD"/>
</dbReference>
<feature type="compositionally biased region" description="Polar residues" evidence="8">
    <location>
        <begin position="272"/>
        <end position="295"/>
    </location>
</feature>
<accession>M2W000</accession>
<keyword evidence="4 7" id="KW-0863">Zinc-finger</keyword>
<keyword evidence="2" id="KW-0479">Metal-binding</keyword>
<dbReference type="SMART" id="SM00249">
    <property type="entry name" value="PHD"/>
    <property type="match status" value="3"/>
</dbReference>
<protein>
    <recommendedName>
        <fullName evidence="9">PHD-type domain-containing protein</fullName>
    </recommendedName>
</protein>
<sequence length="1451" mass="166715">MPPRTERAVEEESVGKEYDVVYEDGEILRELDLFTLRDTKGNLVPLDLLDQPPKKRPALQATGYLLPPAIESKVANEGTTSNGETPPLKLPKLRVRLAKVTDWCVEYGAYPALWIQTTDKWYRLHRPAPGYEPFFEQAERKFLYCCAVVDIIGAFIREGKHASVKRVAKALQSRELSLEYLLNNSDLLNFVRDQLESLGDSLLLQTEFVQYLKNPIAFSEKTEKPKTVVQSEQKRKRASEESLSSHVEEYSPSPRLTRRREKEPEDVHFDAHTSTSHSKKQIIQDTDSANGSHPSWRTRRKRSFINTAKQEIDSAPLPTIEFGKYPKPRRGHQVKLSDWNGKECLSVILTLVELLHVLSEDSYFDELCLSSKVPNLVLDWRTVGRAVLEPWKYDVFGELIACLIRFLMAASGMEARRDSVDWLTWQEFMRDYFLKRPTGKTFLENDDEFTSILETMSRVDFVELSQDTRLVIVERLVDAVVETEAFRDKINEATGYEPETSGNVFYDSDYEEQENEVNHENGNIHETNQKAQELAKKETVLERVDSVPFRIRGVCAGRDREGALYYILGRGTSLAIFSCLEHPVGGEESEWFVAETRDEIIELLESLDNKSAIEEKLVANLQNVALREWKPMSAEKQINEGYDFSDRVFGNLNSDNSEEEYFLRTNIEGQYLPKSHLLIQKALLFAEPKLPFWLRQKTEYLGFRSKEEREYWLQDVEEAISVEQLKQCLIEFYDIMCYDMLASPSGSQELLHFFGIPVSWSEEQARHVRRSTQEAKNPTQLFIAIRSFFSNILIPLCRECKAQEISQSHYSKLRKDLLLPKRNEGYHGEIDLVEFVAFNRGDPLIYCRTGHLSHYYEKLLPFSELHIEDIAPLKSVQRGIVEHIGFYRGPSFCIQVVRLLLMEDAESEESFFRLDCFCRADAFLPDYLMKERIYLKSLERGWSEGDEFESFFIKDGLLIPRRGVIIKSLVIAPNGYPGSEIMRKSDLAIPTNQISNGMTFLPQDSSFMEQESPMQLDTVLEGSPKGHEPMTVDEREDQSLEELIVNNSEKKDAGGEENLSEVSFEEEEDRIQKLWNALVGIEESGQDDSNNAGWIEYMTVSEDRLDLAVDTNPESFAFIDDFYDPYDQAYDFSQFQAGVETRARSLRSHSALEEEDGRGEGVGSLRKRAGEWDPWESIEVTWIQPIDASMESFRFLSPWELYPLSQQGMSFIYHPLICRPHLKETSNSGMRISGLGRNNMRGEPFSARKSAFRMEGSRSHDRRNTNYNVVKRKRIDLSSAYCLACELPMEDASNPLIACDGPCQKTFHYECAPGDESERPPIESIELYASDERPLWQCHNCTSGEHICFSCGRPGHIADVNDPLRKCSLGSCGRFYHNSCAQQEPLARLASDGNWFRCPQHYCVVCEESGDSRPMIKCIYCPRAWHVQCAHGEGLDMITMKFARCPAHKRR</sequence>
<keyword evidence="3" id="KW-0677">Repeat</keyword>
<evidence type="ECO:0000256" key="6">
    <source>
        <dbReference type="ARBA" id="ARBA00023242"/>
    </source>
</evidence>
<dbReference type="CDD" id="cd15566">
    <property type="entry name" value="PHD3_NSD"/>
    <property type="match status" value="1"/>
</dbReference>
<dbReference type="Proteomes" id="UP000030680">
    <property type="component" value="Unassembled WGS sequence"/>
</dbReference>
<dbReference type="InterPro" id="IPR019787">
    <property type="entry name" value="Znf_PHD-finger"/>
</dbReference>
<comment type="subcellular location">
    <subcellularLocation>
        <location evidence="1">Nucleus</location>
    </subcellularLocation>
</comment>
<evidence type="ECO:0000256" key="5">
    <source>
        <dbReference type="ARBA" id="ARBA00022833"/>
    </source>
</evidence>
<dbReference type="EMBL" id="KB454514">
    <property type="protein sequence ID" value="EME28931.1"/>
    <property type="molecule type" value="Genomic_DNA"/>
</dbReference>
<evidence type="ECO:0000256" key="1">
    <source>
        <dbReference type="ARBA" id="ARBA00004123"/>
    </source>
</evidence>
<dbReference type="OrthoDB" id="549397at2759"/>
<name>M2W000_GALSU</name>
<dbReference type="GO" id="GO:0005634">
    <property type="term" value="C:nucleus"/>
    <property type="evidence" value="ECO:0007669"/>
    <property type="project" value="UniProtKB-SubCell"/>
</dbReference>
<feature type="compositionally biased region" description="Basic and acidic residues" evidence="8">
    <location>
        <begin position="260"/>
        <end position="271"/>
    </location>
</feature>
<feature type="domain" description="PHD-type" evidence="9">
    <location>
        <begin position="1279"/>
        <end position="1344"/>
    </location>
</feature>
<reference evidence="11" key="1">
    <citation type="journal article" date="2013" name="Science">
        <title>Gene transfer from bacteria and archaea facilitated evolution of an extremophilic eukaryote.</title>
        <authorList>
            <person name="Schonknecht G."/>
            <person name="Chen W.H."/>
            <person name="Ternes C.M."/>
            <person name="Barbier G.G."/>
            <person name="Shrestha R.P."/>
            <person name="Stanke M."/>
            <person name="Brautigam A."/>
            <person name="Baker B.J."/>
            <person name="Banfield J.F."/>
            <person name="Garavito R.M."/>
            <person name="Carr K."/>
            <person name="Wilkerson C."/>
            <person name="Rensing S.A."/>
            <person name="Gagneul D."/>
            <person name="Dickenson N.E."/>
            <person name="Oesterhelt C."/>
            <person name="Lercher M.J."/>
            <person name="Weber A.P."/>
        </authorList>
    </citation>
    <scope>NUCLEOTIDE SEQUENCE [LARGE SCALE GENOMIC DNA]</scope>
    <source>
        <strain evidence="11">074W</strain>
    </source>
</reference>
<dbReference type="Gramene" id="EME28931">
    <property type="protein sequence ID" value="EME28931"/>
    <property type="gene ID" value="Gasu_36670"/>
</dbReference>
<dbReference type="InterPro" id="IPR055197">
    <property type="entry name" value="PHDvar_NSD"/>
</dbReference>
<evidence type="ECO:0000313" key="11">
    <source>
        <dbReference type="Proteomes" id="UP000030680"/>
    </source>
</evidence>
<dbReference type="InterPro" id="IPR013083">
    <property type="entry name" value="Znf_RING/FYVE/PHD"/>
</dbReference>
<organism evidence="10 11">
    <name type="scientific">Galdieria sulphuraria</name>
    <name type="common">Red alga</name>
    <dbReference type="NCBI Taxonomy" id="130081"/>
    <lineage>
        <taxon>Eukaryota</taxon>
        <taxon>Rhodophyta</taxon>
        <taxon>Bangiophyceae</taxon>
        <taxon>Galdieriales</taxon>
        <taxon>Galdieriaceae</taxon>
        <taxon>Galdieria</taxon>
    </lineage>
</organism>
<dbReference type="PANTHER" id="PTHR46235:SF3">
    <property type="entry name" value="PHD FINGER-CONTAINING PROTEIN DDB_G0268158"/>
    <property type="match status" value="1"/>
</dbReference>
<evidence type="ECO:0000256" key="3">
    <source>
        <dbReference type="ARBA" id="ARBA00022737"/>
    </source>
</evidence>
<evidence type="ECO:0000256" key="4">
    <source>
        <dbReference type="ARBA" id="ARBA00022771"/>
    </source>
</evidence>
<keyword evidence="5" id="KW-0862">Zinc</keyword>
<dbReference type="RefSeq" id="XP_005705451.1">
    <property type="nucleotide sequence ID" value="XM_005705394.1"/>
</dbReference>
<dbReference type="GO" id="GO:0008270">
    <property type="term" value="F:zinc ion binding"/>
    <property type="evidence" value="ECO:0007669"/>
    <property type="project" value="UniProtKB-KW"/>
</dbReference>
<evidence type="ECO:0000256" key="8">
    <source>
        <dbReference type="SAM" id="MobiDB-lite"/>
    </source>
</evidence>
<keyword evidence="11" id="KW-1185">Reference proteome</keyword>
<dbReference type="Pfam" id="PF22908">
    <property type="entry name" value="PHD_NSD"/>
    <property type="match status" value="1"/>
</dbReference>
<dbReference type="CDD" id="cd15565">
    <property type="entry name" value="PHD2_NSD"/>
    <property type="match status" value="1"/>
</dbReference>
<dbReference type="KEGG" id="gsl:Gasu_36670"/>
<dbReference type="InterPro" id="IPR022702">
    <property type="entry name" value="Cytosine_MeTrfase1_RFD"/>
</dbReference>
<dbReference type="InterPro" id="IPR019786">
    <property type="entry name" value="Zinc_finger_PHD-type_CS"/>
</dbReference>
<dbReference type="Pfam" id="PF23004">
    <property type="entry name" value="PHDvar_NSD"/>
    <property type="match status" value="1"/>
</dbReference>
<dbReference type="eggNOG" id="KOG1081">
    <property type="taxonomic scope" value="Eukaryota"/>
</dbReference>
<keyword evidence="6" id="KW-0539">Nucleus</keyword>
<dbReference type="GO" id="GO:0006338">
    <property type="term" value="P:chromatin remodeling"/>
    <property type="evidence" value="ECO:0007669"/>
    <property type="project" value="UniProtKB-ARBA"/>
</dbReference>
<gene>
    <name evidence="10" type="ORF">Gasu_36670</name>
</gene>
<dbReference type="PROSITE" id="PS01359">
    <property type="entry name" value="ZF_PHD_1"/>
    <property type="match status" value="1"/>
</dbReference>
<dbReference type="STRING" id="130081.M2W000"/>
<dbReference type="PROSITE" id="PS50016">
    <property type="entry name" value="ZF_PHD_2"/>
    <property type="match status" value="1"/>
</dbReference>
<dbReference type="InterPro" id="IPR055198">
    <property type="entry name" value="NSD_PHD"/>
</dbReference>
<evidence type="ECO:0000313" key="10">
    <source>
        <dbReference type="EMBL" id="EME28931.1"/>
    </source>
</evidence>
<dbReference type="PANTHER" id="PTHR46235">
    <property type="entry name" value="PHD FINGER-CONTAINING PROTEIN DDB_G0268158"/>
    <property type="match status" value="1"/>
</dbReference>
<dbReference type="Gene3D" id="3.30.40.10">
    <property type="entry name" value="Zinc/RING finger domain, C3HC4 (zinc finger)"/>
    <property type="match status" value="2"/>
</dbReference>
<evidence type="ECO:0000256" key="2">
    <source>
        <dbReference type="ARBA" id="ARBA00022723"/>
    </source>
</evidence>
<dbReference type="SUPFAM" id="SSF57903">
    <property type="entry name" value="FYVE/PHD zinc finger"/>
    <property type="match status" value="1"/>
</dbReference>
<evidence type="ECO:0000259" key="9">
    <source>
        <dbReference type="PROSITE" id="PS50016"/>
    </source>
</evidence>